<accession>A0A6J4ICX8</accession>
<reference evidence="2" key="1">
    <citation type="submission" date="2020-02" db="EMBL/GenBank/DDBJ databases">
        <authorList>
            <person name="Meier V. D."/>
        </authorList>
    </citation>
    <scope>NUCLEOTIDE SEQUENCE</scope>
    <source>
        <strain evidence="2">AVDCRST_MAG52</strain>
    </source>
</reference>
<feature type="compositionally biased region" description="Low complexity" evidence="1">
    <location>
        <begin position="83"/>
        <end position="106"/>
    </location>
</feature>
<name>A0A6J4ICX8_9ACTN</name>
<feature type="compositionally biased region" description="Basic residues" evidence="1">
    <location>
        <begin position="115"/>
        <end position="128"/>
    </location>
</feature>
<gene>
    <name evidence="2" type="ORF">AVDCRST_MAG52-2045</name>
</gene>
<feature type="non-terminal residue" evidence="2">
    <location>
        <position position="1"/>
    </location>
</feature>
<sequence>VPRRSRRLAGTGARPRLAHPRRERDGSHPARARRRGRPGLRRAGAAAQHDAVHRGGGGGREGDSLQPLPDQGRRRGRARGRRAGPAGPAGSGAAARAGPRGSLRPARGPPGAPAARRHRARRPHRAALRGRAAVGRADRAPGRRALGRPRRCRTRRQVAARCRPAAGPLHDATPARRAAGRGPGAGREL</sequence>
<feature type="non-terminal residue" evidence="2">
    <location>
        <position position="189"/>
    </location>
</feature>
<evidence type="ECO:0000256" key="1">
    <source>
        <dbReference type="SAM" id="MobiDB-lite"/>
    </source>
</evidence>
<evidence type="ECO:0000313" key="2">
    <source>
        <dbReference type="EMBL" id="CAA9249056.1"/>
    </source>
</evidence>
<proteinExistence type="predicted"/>
<feature type="compositionally biased region" description="Basic residues" evidence="1">
    <location>
        <begin position="30"/>
        <end position="40"/>
    </location>
</feature>
<dbReference type="EMBL" id="CADCTN010000143">
    <property type="protein sequence ID" value="CAA9249056.1"/>
    <property type="molecule type" value="Genomic_DNA"/>
</dbReference>
<dbReference type="AlphaFoldDB" id="A0A6J4ICX8"/>
<feature type="region of interest" description="Disordered" evidence="1">
    <location>
        <begin position="1"/>
        <end position="189"/>
    </location>
</feature>
<organism evidence="2">
    <name type="scientific">uncultured Blastococcus sp</name>
    <dbReference type="NCBI Taxonomy" id="217144"/>
    <lineage>
        <taxon>Bacteria</taxon>
        <taxon>Bacillati</taxon>
        <taxon>Actinomycetota</taxon>
        <taxon>Actinomycetes</taxon>
        <taxon>Geodermatophilales</taxon>
        <taxon>Geodermatophilaceae</taxon>
        <taxon>Blastococcus</taxon>
        <taxon>environmental samples</taxon>
    </lineage>
</organism>
<feature type="compositionally biased region" description="Basic residues" evidence="1">
    <location>
        <begin position="145"/>
        <end position="158"/>
    </location>
</feature>
<protein>
    <submittedName>
        <fullName evidence="2">Transcriptional regulator, AcrR family</fullName>
    </submittedName>
</protein>